<dbReference type="RefSeq" id="WP_186854663.1">
    <property type="nucleotide sequence ID" value="NZ_JACOPG010000004.1"/>
</dbReference>
<dbReference type="SUPFAM" id="SSF55073">
    <property type="entry name" value="Nucleotide cyclase"/>
    <property type="match status" value="1"/>
</dbReference>
<organism evidence="2 3">
    <name type="scientific">Roseburia lenta</name>
    <dbReference type="NCBI Taxonomy" id="2763061"/>
    <lineage>
        <taxon>Bacteria</taxon>
        <taxon>Bacillati</taxon>
        <taxon>Bacillota</taxon>
        <taxon>Clostridia</taxon>
        <taxon>Lachnospirales</taxon>
        <taxon>Lachnospiraceae</taxon>
        <taxon>Roseburia</taxon>
    </lineage>
</organism>
<proteinExistence type="predicted"/>
<reference evidence="2 3" key="1">
    <citation type="submission" date="2020-08" db="EMBL/GenBank/DDBJ databases">
        <title>Genome public.</title>
        <authorList>
            <person name="Liu C."/>
            <person name="Sun Q."/>
        </authorList>
    </citation>
    <scope>NUCLEOTIDE SEQUENCE [LARGE SCALE GENOMIC DNA]</scope>
    <source>
        <strain evidence="2 3">NSJ-9</strain>
    </source>
</reference>
<dbReference type="InterPro" id="IPR043128">
    <property type="entry name" value="Rev_trsase/Diguanyl_cyclase"/>
</dbReference>
<name>A0ABR7GIL6_9FIRM</name>
<gene>
    <name evidence="2" type="ORF">H8R94_11030</name>
</gene>
<dbReference type="PROSITE" id="PS50887">
    <property type="entry name" value="GGDEF"/>
    <property type="match status" value="1"/>
</dbReference>
<dbReference type="InterPro" id="IPR029787">
    <property type="entry name" value="Nucleotide_cyclase"/>
</dbReference>
<evidence type="ECO:0000259" key="1">
    <source>
        <dbReference type="PROSITE" id="PS50887"/>
    </source>
</evidence>
<dbReference type="EMBL" id="JACOPG010000004">
    <property type="protein sequence ID" value="MBC5687129.1"/>
    <property type="molecule type" value="Genomic_DNA"/>
</dbReference>
<dbReference type="Pfam" id="PF00990">
    <property type="entry name" value="GGDEF"/>
    <property type="match status" value="1"/>
</dbReference>
<dbReference type="Gene3D" id="3.30.70.270">
    <property type="match status" value="1"/>
</dbReference>
<keyword evidence="3" id="KW-1185">Reference proteome</keyword>
<dbReference type="Proteomes" id="UP000643810">
    <property type="component" value="Unassembled WGS sequence"/>
</dbReference>
<comment type="caution">
    <text evidence="2">The sequence shown here is derived from an EMBL/GenBank/DDBJ whole genome shotgun (WGS) entry which is preliminary data.</text>
</comment>
<dbReference type="NCBIfam" id="TIGR00254">
    <property type="entry name" value="GGDEF"/>
    <property type="match status" value="1"/>
</dbReference>
<dbReference type="SMART" id="SM00267">
    <property type="entry name" value="GGDEF"/>
    <property type="match status" value="1"/>
</dbReference>
<evidence type="ECO:0000313" key="2">
    <source>
        <dbReference type="EMBL" id="MBC5687129.1"/>
    </source>
</evidence>
<dbReference type="PANTHER" id="PTHR45138:SF9">
    <property type="entry name" value="DIGUANYLATE CYCLASE DGCM-RELATED"/>
    <property type="match status" value="1"/>
</dbReference>
<dbReference type="InterPro" id="IPR000160">
    <property type="entry name" value="GGDEF_dom"/>
</dbReference>
<evidence type="ECO:0000313" key="3">
    <source>
        <dbReference type="Proteomes" id="UP000643810"/>
    </source>
</evidence>
<dbReference type="PANTHER" id="PTHR45138">
    <property type="entry name" value="REGULATORY COMPONENTS OF SENSORY TRANSDUCTION SYSTEM"/>
    <property type="match status" value="1"/>
</dbReference>
<feature type="domain" description="GGDEF" evidence="1">
    <location>
        <begin position="327"/>
        <end position="456"/>
    </location>
</feature>
<sequence>MGKGYELEKRVLAMISEQYEGIYQLNLADKKVICIYDGRDAWGPDDVLDRDIWRDRLVGLCHPEDKENLQSVLAEDSLFLLGKKEAKTDKISRDFRFMIEQGYRWINLMLVPDPAHGQITVTFRDVTHRYEYDEIIRRKNMELRRMLQTAEQYRDALLTESVVLYQVNFSKNLIENEIFQRDKKTNGMVRVLNTVGIHTPCAYDEYCARWQGRVSKDTLAEYRKFSSASYMVEAYQDGKTLLRQDYRTLDSTGEEMWINKTIYLTKDNIQGDIIGIVSLRNVTDRYRQDYLRESLEKQASLDLLTGLYNHVTGELLIKSKIDNEKYVDAAFIIFDIDSFKKINDTHGHYFGDCVLQKVSDCLKGCIREEQDIAARYGGDEFVVFMTYKQEDDIKDIVERIFDSVSCQYEGLVISVSMGICLSSACDGGYYDLYKKADKSLYAAKAGGKGQYVYYEA</sequence>
<dbReference type="CDD" id="cd01949">
    <property type="entry name" value="GGDEF"/>
    <property type="match status" value="1"/>
</dbReference>
<accession>A0ABR7GIL6</accession>
<dbReference type="InterPro" id="IPR050469">
    <property type="entry name" value="Diguanylate_Cyclase"/>
</dbReference>
<protein>
    <submittedName>
        <fullName evidence="2">GGDEF domain-containing protein</fullName>
    </submittedName>
</protein>